<protein>
    <recommendedName>
        <fullName evidence="3">Restriction endonuclease</fullName>
    </recommendedName>
</protein>
<feature type="non-terminal residue" evidence="1">
    <location>
        <position position="1"/>
    </location>
</feature>
<proteinExistence type="predicted"/>
<accession>A0ABR9RAU2</accession>
<sequence>SSTEAPRERIDYAKRGLCAWCSVPDNKKATPREAWQFGSDFGKLHGEFPGLADKNGSGWFHRHVHRVVDFVRENPERVSSSAQKKCAAIEKGFDRAWRDKVIQMQIPLFAPTTKGQWGLRFDSFLAQALELGPLRDEERSLPPELVEQLRALTPKGVPVEMVETMVSYYLANKPEDSDWVVLPVANFDAYFGTTSFGRKYLKQIPEIILERSETGFGLCRYRLGGTLAIQ</sequence>
<keyword evidence="2" id="KW-1185">Reference proteome</keyword>
<evidence type="ECO:0000313" key="2">
    <source>
        <dbReference type="Proteomes" id="UP000806211"/>
    </source>
</evidence>
<dbReference type="RefSeq" id="WP_193537448.1">
    <property type="nucleotide sequence ID" value="NZ_JADCKF010000005.1"/>
</dbReference>
<evidence type="ECO:0008006" key="3">
    <source>
        <dbReference type="Google" id="ProtNLM"/>
    </source>
</evidence>
<reference evidence="1 2" key="1">
    <citation type="submission" date="2020-10" db="EMBL/GenBank/DDBJ databases">
        <title>ChiBAC.</title>
        <authorList>
            <person name="Zenner C."/>
            <person name="Hitch T.C.A."/>
            <person name="Clavel T."/>
        </authorList>
    </citation>
    <scope>NUCLEOTIDE SEQUENCE [LARGE SCALE GENOMIC DNA]</scope>
    <source>
        <strain evidence="1 2">DSM 107456</strain>
    </source>
</reference>
<organism evidence="1 2">
    <name type="scientific">Pseudoflavonifractor gallinarum</name>
    <dbReference type="NCBI Taxonomy" id="2779352"/>
    <lineage>
        <taxon>Bacteria</taxon>
        <taxon>Bacillati</taxon>
        <taxon>Bacillota</taxon>
        <taxon>Clostridia</taxon>
        <taxon>Eubacteriales</taxon>
        <taxon>Oscillospiraceae</taxon>
        <taxon>Pseudoflavonifractor</taxon>
    </lineage>
</organism>
<comment type="caution">
    <text evidence="1">The sequence shown here is derived from an EMBL/GenBank/DDBJ whole genome shotgun (WGS) entry which is preliminary data.</text>
</comment>
<dbReference type="EMBL" id="JADCKF010000005">
    <property type="protein sequence ID" value="MBE5055824.1"/>
    <property type="molecule type" value="Genomic_DNA"/>
</dbReference>
<evidence type="ECO:0000313" key="1">
    <source>
        <dbReference type="EMBL" id="MBE5055824.1"/>
    </source>
</evidence>
<dbReference type="Proteomes" id="UP000806211">
    <property type="component" value="Unassembled WGS sequence"/>
</dbReference>
<name>A0ABR9RAU2_9FIRM</name>
<gene>
    <name evidence="1" type="ORF">INF37_07420</name>
</gene>